<sequence>MRILSLRFKNINSLRGEWKIDFSAPPFCDSGLFAITGATGAGKTTLLDAICLALYHQTPRLDTISASQNELMTRGTAESLAEVEFEVKGVGYRAFWSQRRANQRPDGKLQAPRAELARLDDGTILCDKINDKLKRVAELTGLDFGRFTKSMMLSQGQFAAFLNADAGKRAELLEELTGTEIYGQLSSAVFEHFKQAKLELETLRERVAGVALLSEEQRAALQGELQQGQQQEQQLGAQLAQAQQQQAWLRRQQEHRQALSQAEALAAQEQQHWLSIQPQLTRLAQAEPALRLHPHYQGWTQAEQDLRQAVEHQQQLADQLAALHRQQAPLQQALQQALDEQQCFRQRRDATQTLINQQVVPLDHALGKLEEAERQRAQQCQESLEQQQRLHQQQQQLAAQCQALQHEYDALQRQRAATSTHAQWSERLARWQVWFEQRATLSAEAQRYADLLARQAAEASEIQRQHAAQQQALHTQQQAEQQLRQAHQALEAELQAWQRRYPPARLASERAALQRGDDARQQLIALQPLAQQEIAQIATLTSRLEALQQEQQQLAQQLAEKRRHYGEKRQHLLDLERQIALQQRLITLEAERAHLVDGEPCPLCGATEHPLASDAPRPSLDESQQRRDRLSQEVERLGQEGSALSERDRQISAQHSQLSAERQQLEQRLTQHRARWQQHCTEIAVTLPLDEATALADYLQQCSAQARELDQRQHQGETLEQRLRQAHDGLTQASLNVAQAQHALGLLAQQQQALTRQQQESTQQRRTLAQQLETLQRQISADLDECDLEVPTAQQSEAWLAERRAERQRWQQGEAREQQLQQQRLTCDEQWRQRQQQLDELQQRHQVLLREHQALVAQHASQQAQRQTLLDGQSVAQVQAELQRQEHAWEQRVSEAQHASLRWQQQHERLNGELAAAQHHHHTLTQRLATLQQQWQTALAASPFDDEAAFLAARLSQEESQRLGALRDDGQRRCQQSAALLAAARQAWQDGEATRPAALCVTEDDPDLSQRCADLAQRLRQLGRTLGEQQQQLHSDEQRRLSLQGWLDEIGQRERAYQEWGYLNQLIGSSSGDKFRKFAQGLTLDHLVYLANRQLMRLHGRYQLRRREGDTLELEVVDTWQADARRDTRTLSGGESFLVSLALALALSDLVSHKTRIDSLFLDEGFGTLDAETLDTALDALDTLNASGKTIGVISHIDAMKERIPLQIRVKKINGLGFSRLDSRYRVAGDAAD</sequence>
<feature type="compositionally biased region" description="Polar residues" evidence="2">
    <location>
        <begin position="651"/>
        <end position="666"/>
    </location>
</feature>
<dbReference type="InterPro" id="IPR027417">
    <property type="entry name" value="P-loop_NTPase"/>
</dbReference>
<dbReference type="GO" id="GO:0006302">
    <property type="term" value="P:double-strand break repair"/>
    <property type="evidence" value="ECO:0007669"/>
    <property type="project" value="InterPro"/>
</dbReference>
<feature type="compositionally biased region" description="Basic and acidic residues" evidence="2">
    <location>
        <begin position="619"/>
        <end position="638"/>
    </location>
</feature>
<dbReference type="Gene3D" id="3.40.50.300">
    <property type="entry name" value="P-loop containing nucleotide triphosphate hydrolases"/>
    <property type="match status" value="2"/>
</dbReference>
<dbReference type="GO" id="GO:0004527">
    <property type="term" value="F:exonuclease activity"/>
    <property type="evidence" value="ECO:0007669"/>
    <property type="project" value="UniProtKB-KW"/>
</dbReference>
<comment type="caution">
    <text evidence="4">The sequence shown here is derived from an EMBL/GenBank/DDBJ whole genome shotgun (WGS) entry which is preliminary data.</text>
</comment>
<feature type="coiled-coil region" evidence="1">
    <location>
        <begin position="530"/>
        <end position="564"/>
    </location>
</feature>
<feature type="coiled-coil region" evidence="1">
    <location>
        <begin position="362"/>
        <end position="414"/>
    </location>
</feature>
<keyword evidence="1" id="KW-0175">Coiled coil</keyword>
<proteinExistence type="predicted"/>
<dbReference type="OrthoDB" id="9795626at2"/>
<dbReference type="Proteomes" id="UP000219788">
    <property type="component" value="Unassembled WGS sequence"/>
</dbReference>
<reference evidence="5" key="1">
    <citation type="submission" date="2017-09" db="EMBL/GenBank/DDBJ databases">
        <title>FDA dAtabase for Regulatory Grade micrObial Sequences (FDA-ARGOS): Supporting development and validation of Infectious Disease Dx tests.</title>
        <authorList>
            <person name="Goldberg B."/>
            <person name="Campos J."/>
            <person name="Tallon L."/>
            <person name="Sadzewicz L."/>
            <person name="Ott S."/>
            <person name="Zhao X."/>
            <person name="Nagaraj S."/>
            <person name="Vavikolanu K."/>
            <person name="Aluvathingal J."/>
            <person name="Nadendla S."/>
            <person name="Geyer C."/>
            <person name="Sichtig H."/>
        </authorList>
    </citation>
    <scope>NUCLEOTIDE SEQUENCE [LARGE SCALE GENOMIC DNA]</scope>
    <source>
        <strain evidence="5">FDAARGOS_370</strain>
    </source>
</reference>
<evidence type="ECO:0000259" key="3">
    <source>
        <dbReference type="Pfam" id="PF13476"/>
    </source>
</evidence>
<protein>
    <submittedName>
        <fullName evidence="4">Exonuclease</fullName>
    </submittedName>
</protein>
<feature type="region of interest" description="Disordered" evidence="2">
    <location>
        <begin position="607"/>
        <end position="666"/>
    </location>
</feature>
<dbReference type="Pfam" id="PF13558">
    <property type="entry name" value="SbcC_Walker_B"/>
    <property type="match status" value="1"/>
</dbReference>
<evidence type="ECO:0000256" key="1">
    <source>
        <dbReference type="SAM" id="Coils"/>
    </source>
</evidence>
<evidence type="ECO:0000313" key="4">
    <source>
        <dbReference type="EMBL" id="PEH73300.1"/>
    </source>
</evidence>
<evidence type="ECO:0000256" key="2">
    <source>
        <dbReference type="SAM" id="MobiDB-lite"/>
    </source>
</evidence>
<keyword evidence="4" id="KW-0540">Nuclease</keyword>
<dbReference type="PANTHER" id="PTHR32114">
    <property type="entry name" value="ABC TRANSPORTER ABCH.3"/>
    <property type="match status" value="1"/>
</dbReference>
<dbReference type="RefSeq" id="WP_098143353.1">
    <property type="nucleotide sequence ID" value="NZ_PDDV01000013.1"/>
</dbReference>
<dbReference type="PANTHER" id="PTHR32114:SF2">
    <property type="entry name" value="ABC TRANSPORTER ABCH.3"/>
    <property type="match status" value="1"/>
</dbReference>
<organism evidence="4 5">
    <name type="scientific">Edwardsiella tarda</name>
    <dbReference type="NCBI Taxonomy" id="636"/>
    <lineage>
        <taxon>Bacteria</taxon>
        <taxon>Pseudomonadati</taxon>
        <taxon>Pseudomonadota</taxon>
        <taxon>Gammaproteobacteria</taxon>
        <taxon>Enterobacterales</taxon>
        <taxon>Hafniaceae</taxon>
        <taxon>Edwardsiella</taxon>
    </lineage>
</organism>
<dbReference type="STRING" id="636.AAW15_11245"/>
<keyword evidence="4" id="KW-0269">Exonuclease</keyword>
<feature type="domain" description="Rad50/SbcC-type AAA" evidence="3">
    <location>
        <begin position="5"/>
        <end position="238"/>
    </location>
</feature>
<feature type="coiled-coil region" evidence="1">
    <location>
        <begin position="473"/>
        <end position="500"/>
    </location>
</feature>
<evidence type="ECO:0000313" key="5">
    <source>
        <dbReference type="Proteomes" id="UP000219788"/>
    </source>
</evidence>
<name>A0A2A7U4P4_EDWTA</name>
<dbReference type="EMBL" id="PDDV01000013">
    <property type="protein sequence ID" value="PEH73300.1"/>
    <property type="molecule type" value="Genomic_DNA"/>
</dbReference>
<dbReference type="GO" id="GO:0016887">
    <property type="term" value="F:ATP hydrolysis activity"/>
    <property type="evidence" value="ECO:0007669"/>
    <property type="project" value="InterPro"/>
</dbReference>
<accession>A0A2A7U4P4</accession>
<dbReference type="Pfam" id="PF13476">
    <property type="entry name" value="AAA_23"/>
    <property type="match status" value="1"/>
</dbReference>
<dbReference type="InterPro" id="IPR038729">
    <property type="entry name" value="Rad50/SbcC_AAA"/>
</dbReference>
<feature type="coiled-coil region" evidence="1">
    <location>
        <begin position="758"/>
        <end position="785"/>
    </location>
</feature>
<keyword evidence="4" id="KW-0378">Hydrolase</keyword>
<dbReference type="AlphaFoldDB" id="A0A2A7U4P4"/>
<dbReference type="SUPFAM" id="SSF52540">
    <property type="entry name" value="P-loop containing nucleoside triphosphate hydrolases"/>
    <property type="match status" value="1"/>
</dbReference>
<gene>
    <name evidence="4" type="ORF">CRM76_15890</name>
</gene>